<dbReference type="EMBL" id="KL367553">
    <property type="protein sequence ID" value="KFD64600.1"/>
    <property type="molecule type" value="Genomic_DNA"/>
</dbReference>
<feature type="domain" description="Peptidase S1" evidence="7">
    <location>
        <begin position="41"/>
        <end position="312"/>
    </location>
</feature>
<evidence type="ECO:0000259" key="7">
    <source>
        <dbReference type="PROSITE" id="PS50240"/>
    </source>
</evidence>
<dbReference type="CDD" id="cd00190">
    <property type="entry name" value="Tryp_SPc"/>
    <property type="match status" value="1"/>
</dbReference>
<evidence type="ECO:0000256" key="2">
    <source>
        <dbReference type="ARBA" id="ARBA00022801"/>
    </source>
</evidence>
<evidence type="ECO:0000256" key="5">
    <source>
        <dbReference type="ARBA" id="ARBA00024195"/>
    </source>
</evidence>
<dbReference type="PROSITE" id="PS00135">
    <property type="entry name" value="TRYPSIN_SER"/>
    <property type="match status" value="1"/>
</dbReference>
<dbReference type="PANTHER" id="PTHR24264">
    <property type="entry name" value="TRYPSIN-RELATED"/>
    <property type="match status" value="1"/>
</dbReference>
<evidence type="ECO:0000256" key="3">
    <source>
        <dbReference type="ARBA" id="ARBA00022825"/>
    </source>
</evidence>
<reference evidence="8" key="1">
    <citation type="journal article" date="2014" name="Nat. Genet.">
        <title>Genome and transcriptome of the porcine whipworm Trichuris suis.</title>
        <authorList>
            <person name="Jex A.R."/>
            <person name="Nejsum P."/>
            <person name="Schwarz E.M."/>
            <person name="Hu L."/>
            <person name="Young N.D."/>
            <person name="Hall R.S."/>
            <person name="Korhonen P.K."/>
            <person name="Liao S."/>
            <person name="Thamsborg S."/>
            <person name="Xia J."/>
            <person name="Xu P."/>
            <person name="Wang S."/>
            <person name="Scheerlinck J.P."/>
            <person name="Hofmann A."/>
            <person name="Sternberg P.W."/>
            <person name="Wang J."/>
            <person name="Gasser R.B."/>
        </authorList>
    </citation>
    <scope>NUCLEOTIDE SEQUENCE [LARGE SCALE GENOMIC DNA]</scope>
    <source>
        <strain evidence="8">DCEP-RM93F</strain>
    </source>
</reference>
<protein>
    <recommendedName>
        <fullName evidence="7">Peptidase S1 domain-containing protein</fullName>
    </recommendedName>
</protein>
<dbReference type="GO" id="GO:0005615">
    <property type="term" value="C:extracellular space"/>
    <property type="evidence" value="ECO:0007669"/>
    <property type="project" value="TreeGrafter"/>
</dbReference>
<dbReference type="InterPro" id="IPR050127">
    <property type="entry name" value="Serine_Proteases_S1"/>
</dbReference>
<dbReference type="Proteomes" id="UP000030758">
    <property type="component" value="Unassembled WGS sequence"/>
</dbReference>
<name>A0A085N554_9BILA</name>
<dbReference type="AlphaFoldDB" id="A0A085N554"/>
<keyword evidence="3 6" id="KW-0720">Serine protease</keyword>
<dbReference type="InterPro" id="IPR001254">
    <property type="entry name" value="Trypsin_dom"/>
</dbReference>
<dbReference type="GO" id="GO:0004252">
    <property type="term" value="F:serine-type endopeptidase activity"/>
    <property type="evidence" value="ECO:0007669"/>
    <property type="project" value="InterPro"/>
</dbReference>
<dbReference type="PROSITE" id="PS50240">
    <property type="entry name" value="TRYPSIN_DOM"/>
    <property type="match status" value="1"/>
</dbReference>
<evidence type="ECO:0000256" key="1">
    <source>
        <dbReference type="ARBA" id="ARBA00022670"/>
    </source>
</evidence>
<accession>A0A085N554</accession>
<dbReference type="PROSITE" id="PS00134">
    <property type="entry name" value="TRYPSIN_HIS"/>
    <property type="match status" value="1"/>
</dbReference>
<keyword evidence="2 6" id="KW-0378">Hydrolase</keyword>
<dbReference type="SUPFAM" id="SSF50494">
    <property type="entry name" value="Trypsin-like serine proteases"/>
    <property type="match status" value="1"/>
</dbReference>
<dbReference type="PANTHER" id="PTHR24264:SF54">
    <property type="entry name" value="PEPTIDASE S1 DOMAIN-CONTAINING PROTEIN"/>
    <property type="match status" value="1"/>
</dbReference>
<dbReference type="SMART" id="SM00020">
    <property type="entry name" value="Tryp_SPc"/>
    <property type="match status" value="1"/>
</dbReference>
<evidence type="ECO:0000256" key="6">
    <source>
        <dbReference type="RuleBase" id="RU363034"/>
    </source>
</evidence>
<evidence type="ECO:0000256" key="4">
    <source>
        <dbReference type="ARBA" id="ARBA00023157"/>
    </source>
</evidence>
<comment type="similarity">
    <text evidence="5">Belongs to the peptidase S1 family. CLIP subfamily.</text>
</comment>
<proteinExistence type="inferred from homology"/>
<dbReference type="InterPro" id="IPR043504">
    <property type="entry name" value="Peptidase_S1_PA_chymotrypsin"/>
</dbReference>
<dbReference type="InterPro" id="IPR009003">
    <property type="entry name" value="Peptidase_S1_PA"/>
</dbReference>
<gene>
    <name evidence="8" type="ORF">M514_13522</name>
</gene>
<evidence type="ECO:0000313" key="8">
    <source>
        <dbReference type="EMBL" id="KFD64600.1"/>
    </source>
</evidence>
<dbReference type="Pfam" id="PF00089">
    <property type="entry name" value="Trypsin"/>
    <property type="match status" value="2"/>
</dbReference>
<dbReference type="PRINTS" id="PR00722">
    <property type="entry name" value="CHYMOTRYPSIN"/>
</dbReference>
<dbReference type="InterPro" id="IPR001314">
    <property type="entry name" value="Peptidase_S1A"/>
</dbReference>
<dbReference type="InterPro" id="IPR033116">
    <property type="entry name" value="TRYPSIN_SER"/>
</dbReference>
<dbReference type="GO" id="GO:0006508">
    <property type="term" value="P:proteolysis"/>
    <property type="evidence" value="ECO:0007669"/>
    <property type="project" value="UniProtKB-KW"/>
</dbReference>
<dbReference type="FunFam" id="2.40.10.10:FF:000002">
    <property type="entry name" value="Transmembrane protease serine"/>
    <property type="match status" value="1"/>
</dbReference>
<organism evidence="8">
    <name type="scientific">Trichuris suis</name>
    <name type="common">pig whipworm</name>
    <dbReference type="NCBI Taxonomy" id="68888"/>
    <lineage>
        <taxon>Eukaryota</taxon>
        <taxon>Metazoa</taxon>
        <taxon>Ecdysozoa</taxon>
        <taxon>Nematoda</taxon>
        <taxon>Enoplea</taxon>
        <taxon>Dorylaimia</taxon>
        <taxon>Trichinellida</taxon>
        <taxon>Trichuridae</taxon>
        <taxon>Trichuris</taxon>
    </lineage>
</organism>
<sequence>MATGVMQRRSVGNTELRRQAACGQPYYKSSVLVSHDLGNRISDGIEAKPHSHPWQVFIVTTDGQRQRMCGGSLIDWKNSNASDLVLTAAHCILNKKELYAGYTRKKPLIVRLWRQFFNKRSSKQTDVPAMKPVQIKVYLGAHDSSIFEPTVQELAATEALFYSIQNKKGFDDIALLILERKVKYSKFIQGICLPSEDEYLPDRHSQCMVTGWGKTGEDKRMAKKLQEVEVELFDTPLCNHFVNTETMFCAGSTRKNVGICEGDSGSPLVCHRNGKFTVYGVMSFTTLGECSNGKDLAVFMRIPAFVNWIKES</sequence>
<keyword evidence="1 6" id="KW-0645">Protease</keyword>
<keyword evidence="4" id="KW-1015">Disulfide bond</keyword>
<dbReference type="InterPro" id="IPR018114">
    <property type="entry name" value="TRYPSIN_HIS"/>
</dbReference>
<dbReference type="Gene3D" id="2.40.10.10">
    <property type="entry name" value="Trypsin-like serine proteases"/>
    <property type="match status" value="1"/>
</dbReference>